<evidence type="ECO:0000256" key="4">
    <source>
        <dbReference type="ARBA" id="ARBA00022692"/>
    </source>
</evidence>
<evidence type="ECO:0000256" key="1">
    <source>
        <dbReference type="ARBA" id="ARBA00004651"/>
    </source>
</evidence>
<accession>A0A658QU50</accession>
<dbReference type="GO" id="GO:0015220">
    <property type="term" value="F:choline transmembrane transporter activity"/>
    <property type="evidence" value="ECO:0007669"/>
    <property type="project" value="TreeGrafter"/>
</dbReference>
<evidence type="ECO:0000256" key="9">
    <source>
        <dbReference type="SAM" id="Phobius"/>
    </source>
</evidence>
<dbReference type="RefSeq" id="WP_244285548.1">
    <property type="nucleotide sequence ID" value="NZ_FCNV02000002.1"/>
</dbReference>
<organism evidence="10 11">
    <name type="scientific">Caballeronia concitans</name>
    <dbReference type="NCBI Taxonomy" id="1777133"/>
    <lineage>
        <taxon>Bacteria</taxon>
        <taxon>Pseudomonadati</taxon>
        <taxon>Pseudomonadota</taxon>
        <taxon>Betaproteobacteria</taxon>
        <taxon>Burkholderiales</taxon>
        <taxon>Burkholderiaceae</taxon>
        <taxon>Caballeronia</taxon>
    </lineage>
</organism>
<feature type="transmembrane region" description="Helical" evidence="9">
    <location>
        <begin position="90"/>
        <end position="109"/>
    </location>
</feature>
<dbReference type="InterPro" id="IPR037185">
    <property type="entry name" value="EmrE-like"/>
</dbReference>
<dbReference type="GO" id="GO:0031460">
    <property type="term" value="P:glycine betaine transport"/>
    <property type="evidence" value="ECO:0007669"/>
    <property type="project" value="TreeGrafter"/>
</dbReference>
<comment type="caution">
    <text evidence="10">The sequence shown here is derived from an EMBL/GenBank/DDBJ whole genome shotgun (WGS) entry which is preliminary data.</text>
</comment>
<comment type="similarity">
    <text evidence="7 8">Belongs to the drug/metabolite transporter (DMT) superfamily. Small multidrug resistance (SMR) (TC 2.A.7.1) family.</text>
</comment>
<evidence type="ECO:0000256" key="3">
    <source>
        <dbReference type="ARBA" id="ARBA00022475"/>
    </source>
</evidence>
<dbReference type="PANTHER" id="PTHR30561">
    <property type="entry name" value="SMR FAMILY PROTON-DEPENDENT DRUG EFFLUX TRANSPORTER SUGE"/>
    <property type="match status" value="1"/>
</dbReference>
<dbReference type="SUPFAM" id="SSF103481">
    <property type="entry name" value="Multidrug resistance efflux transporter EmrE"/>
    <property type="match status" value="1"/>
</dbReference>
<evidence type="ECO:0000256" key="2">
    <source>
        <dbReference type="ARBA" id="ARBA00022448"/>
    </source>
</evidence>
<dbReference type="InterPro" id="IPR000390">
    <property type="entry name" value="Small_drug/metabolite_transptr"/>
</dbReference>
<sequence length="115" mass="12325">MTNEKMSAYGALFIAILLEIAGTTCLQKSDQFTKLAPTVAMATCYLGAFYFLSVVLKTIPVGLAYAIWSGLGIVLISTVSFFVFRQRLDAPAVLGLGFIVVGVVIINVFSTAKVH</sequence>
<keyword evidence="2" id="KW-0813">Transport</keyword>
<gene>
    <name evidence="10" type="ORF">AWB72_01518</name>
</gene>
<dbReference type="GO" id="GO:0005886">
    <property type="term" value="C:plasma membrane"/>
    <property type="evidence" value="ECO:0007669"/>
    <property type="project" value="UniProtKB-SubCell"/>
</dbReference>
<dbReference type="Gene3D" id="1.10.3730.20">
    <property type="match status" value="1"/>
</dbReference>
<dbReference type="Proteomes" id="UP000198263">
    <property type="component" value="Unassembled WGS sequence"/>
</dbReference>
<evidence type="ECO:0000256" key="6">
    <source>
        <dbReference type="ARBA" id="ARBA00023136"/>
    </source>
</evidence>
<keyword evidence="6 9" id="KW-0472">Membrane</keyword>
<dbReference type="GO" id="GO:1990961">
    <property type="term" value="P:xenobiotic detoxification by transmembrane export across the plasma membrane"/>
    <property type="evidence" value="ECO:0007669"/>
    <property type="project" value="UniProtKB-ARBA"/>
</dbReference>
<evidence type="ECO:0000313" key="11">
    <source>
        <dbReference type="Proteomes" id="UP000198263"/>
    </source>
</evidence>
<proteinExistence type="inferred from homology"/>
<keyword evidence="11" id="KW-1185">Reference proteome</keyword>
<name>A0A658QU50_9BURK</name>
<keyword evidence="4 8" id="KW-0812">Transmembrane</keyword>
<dbReference type="GO" id="GO:0015199">
    <property type="term" value="F:amino-acid betaine transmembrane transporter activity"/>
    <property type="evidence" value="ECO:0007669"/>
    <property type="project" value="TreeGrafter"/>
</dbReference>
<keyword evidence="3" id="KW-1003">Cell membrane</keyword>
<dbReference type="PANTHER" id="PTHR30561:SF1">
    <property type="entry name" value="MULTIDRUG TRANSPORTER EMRE"/>
    <property type="match status" value="1"/>
</dbReference>
<dbReference type="Pfam" id="PF00893">
    <property type="entry name" value="Multi_Drug_Res"/>
    <property type="match status" value="1"/>
</dbReference>
<evidence type="ECO:0000256" key="5">
    <source>
        <dbReference type="ARBA" id="ARBA00022989"/>
    </source>
</evidence>
<feature type="transmembrane region" description="Helical" evidence="9">
    <location>
        <begin position="63"/>
        <end position="84"/>
    </location>
</feature>
<dbReference type="EMBL" id="FCNV02000002">
    <property type="protein sequence ID" value="SAL21865.1"/>
    <property type="molecule type" value="Genomic_DNA"/>
</dbReference>
<dbReference type="InterPro" id="IPR045324">
    <property type="entry name" value="Small_multidrug_res"/>
</dbReference>
<feature type="transmembrane region" description="Helical" evidence="9">
    <location>
        <begin position="35"/>
        <end position="56"/>
    </location>
</feature>
<dbReference type="FunFam" id="1.10.3730.20:FF:000001">
    <property type="entry name" value="Quaternary ammonium compound resistance transporter SugE"/>
    <property type="match status" value="1"/>
</dbReference>
<evidence type="ECO:0000256" key="7">
    <source>
        <dbReference type="ARBA" id="ARBA00038032"/>
    </source>
</evidence>
<keyword evidence="5 9" id="KW-1133">Transmembrane helix</keyword>
<protein>
    <submittedName>
        <fullName evidence="10">Quaternary ammonium compound-resistance protein</fullName>
    </submittedName>
</protein>
<reference evidence="10 11" key="1">
    <citation type="submission" date="2016-01" db="EMBL/GenBank/DDBJ databases">
        <authorList>
            <person name="Peeters C."/>
        </authorList>
    </citation>
    <scope>NUCLEOTIDE SEQUENCE [LARGE SCALE GENOMIC DNA]</scope>
    <source>
        <strain evidence="10">LMG 29315</strain>
    </source>
</reference>
<dbReference type="AlphaFoldDB" id="A0A658QU50"/>
<evidence type="ECO:0000313" key="10">
    <source>
        <dbReference type="EMBL" id="SAL21865.1"/>
    </source>
</evidence>
<comment type="subcellular location">
    <subcellularLocation>
        <location evidence="1 8">Cell membrane</location>
        <topology evidence="1 8">Multi-pass membrane protein</topology>
    </subcellularLocation>
</comment>
<evidence type="ECO:0000256" key="8">
    <source>
        <dbReference type="RuleBase" id="RU003942"/>
    </source>
</evidence>
<dbReference type="GO" id="GO:0015297">
    <property type="term" value="F:antiporter activity"/>
    <property type="evidence" value="ECO:0007669"/>
    <property type="project" value="TreeGrafter"/>
</dbReference>